<evidence type="ECO:0000256" key="2">
    <source>
        <dbReference type="ARBA" id="ARBA00022630"/>
    </source>
</evidence>
<dbReference type="InterPro" id="IPR004136">
    <property type="entry name" value="NMO"/>
</dbReference>
<dbReference type="HOGENOM" id="CLU_038732_3_0_5"/>
<dbReference type="AlphaFoldDB" id="Q6NA17"/>
<keyword evidence="4" id="KW-0560">Oxidoreductase</keyword>
<keyword evidence="5" id="KW-0503">Monooxygenase</keyword>
<dbReference type="eggNOG" id="COG2070">
    <property type="taxonomic scope" value="Bacteria"/>
</dbReference>
<keyword evidence="2" id="KW-0285">Flavoprotein</keyword>
<dbReference type="InterPro" id="IPR013785">
    <property type="entry name" value="Aldolase_TIM"/>
</dbReference>
<dbReference type="STRING" id="258594.RPA1369"/>
<name>Q6NA17_RHOPA</name>
<dbReference type="EMBL" id="BX572597">
    <property type="protein sequence ID" value="CAE26812.1"/>
    <property type="molecule type" value="Genomic_DNA"/>
</dbReference>
<dbReference type="PANTHER" id="PTHR42747">
    <property type="entry name" value="NITRONATE MONOOXYGENASE-RELATED"/>
    <property type="match status" value="1"/>
</dbReference>
<dbReference type="Gene3D" id="3.20.20.70">
    <property type="entry name" value="Aldolase class I"/>
    <property type="match status" value="1"/>
</dbReference>
<evidence type="ECO:0000256" key="1">
    <source>
        <dbReference type="ARBA" id="ARBA00009881"/>
    </source>
</evidence>
<feature type="chain" id="PRO_5004277755" evidence="6">
    <location>
        <begin position="33"/>
        <end position="333"/>
    </location>
</feature>
<dbReference type="PANTHER" id="PTHR42747:SF4">
    <property type="entry name" value="BLR1330 PROTEIN"/>
    <property type="match status" value="1"/>
</dbReference>
<evidence type="ECO:0000256" key="6">
    <source>
        <dbReference type="SAM" id="SignalP"/>
    </source>
</evidence>
<protein>
    <submittedName>
        <fullName evidence="7">Uncharacterized protein</fullName>
    </submittedName>
</protein>
<evidence type="ECO:0000256" key="3">
    <source>
        <dbReference type="ARBA" id="ARBA00022643"/>
    </source>
</evidence>
<evidence type="ECO:0000313" key="7">
    <source>
        <dbReference type="EMBL" id="CAE26812.1"/>
    </source>
</evidence>
<dbReference type="CDD" id="cd04730">
    <property type="entry name" value="NPD_like"/>
    <property type="match status" value="1"/>
</dbReference>
<accession>Q6NA17</accession>
<gene>
    <name evidence="7" type="ordered locus">RPA1369</name>
</gene>
<dbReference type="Pfam" id="PF03060">
    <property type="entry name" value="NMO"/>
    <property type="match status" value="1"/>
</dbReference>
<dbReference type="PhylomeDB" id="Q6NA17"/>
<keyword evidence="3" id="KW-0288">FMN</keyword>
<feature type="signal peptide" evidence="6">
    <location>
        <begin position="1"/>
        <end position="32"/>
    </location>
</feature>
<comment type="similarity">
    <text evidence="1">Belongs to the nitronate monooxygenase family. NMO class I subfamily.</text>
</comment>
<proteinExistence type="inferred from homology"/>
<keyword evidence="6" id="KW-0732">Signal</keyword>
<dbReference type="GO" id="GO:0018580">
    <property type="term" value="F:nitronate monooxygenase activity"/>
    <property type="evidence" value="ECO:0007669"/>
    <property type="project" value="InterPro"/>
</dbReference>
<evidence type="ECO:0000256" key="5">
    <source>
        <dbReference type="ARBA" id="ARBA00023033"/>
    </source>
</evidence>
<organism evidence="7">
    <name type="scientific">Rhodopseudomonas palustris (strain ATCC BAA-98 / CGA009)</name>
    <dbReference type="NCBI Taxonomy" id="258594"/>
    <lineage>
        <taxon>Bacteria</taxon>
        <taxon>Pseudomonadati</taxon>
        <taxon>Pseudomonadota</taxon>
        <taxon>Alphaproteobacteria</taxon>
        <taxon>Hyphomicrobiales</taxon>
        <taxon>Nitrobacteraceae</taxon>
        <taxon>Rhodopseudomonas</taxon>
    </lineage>
</organism>
<evidence type="ECO:0000256" key="4">
    <source>
        <dbReference type="ARBA" id="ARBA00023002"/>
    </source>
</evidence>
<dbReference type="SUPFAM" id="SSF51412">
    <property type="entry name" value="Inosine monophosphate dehydrogenase (IMPDH)"/>
    <property type="match status" value="1"/>
</dbReference>
<sequence length="333" mass="35566">MQMSEKFKQIRARLRLPVLVAPMLRISGPALVAASCSNGVIGSFPTVNARTPDQLDRWIDEIKQAVSAAGAYDAPYCANILARSDPDKLQADLKILIKHKVEIVLVSTGAPEKYVKPLQDIGCFVIADVASIRHARKALQQGVDGLALLTAGAGGQTGWANGFAFVRAIRDFYDGPLLLAGGVSDGQALWAARTLGCDLGLMGTRFIGTQECDASDGYKAMLVDSSIDDVVLTRGISGIDANFLRPSIIACGLDPQELVAPVSPERAREMFSSYADGMRGPKRWVDLWSAGHTVSGVKVVQSVSEVVDQLAVEYTRAQRATRAPLADADDPAI</sequence>
<reference evidence="7" key="1">
    <citation type="journal article" date="2004" name="Nat. Biotechnol.">
        <title>Complete genome sequence of the metabolically versatile photosynthetic bacterium Rhodopseudomonas palustris.</title>
        <authorList>
            <person name="Larimer F.W."/>
            <person name="Chain P."/>
            <person name="Hauser L."/>
            <person name="Lamerdin J."/>
            <person name="Malfatti S."/>
            <person name="Do L."/>
            <person name="Land M.L."/>
            <person name="Pelletier D.A."/>
            <person name="Beatty J.T."/>
            <person name="Lang A.S."/>
            <person name="Tabita F.R."/>
            <person name="Gibson J.L."/>
            <person name="Hanson T.E."/>
            <person name="Bobst C."/>
            <person name="Torres J.L."/>
            <person name="Peres C."/>
            <person name="Harrison F.H."/>
            <person name="Gibson J."/>
            <person name="Harwood C.S."/>
        </authorList>
    </citation>
    <scope>NUCLEOTIDE SEQUENCE [LARGE SCALE GENOMIC DNA]</scope>
    <source>
        <strain evidence="7">CGA009</strain>
    </source>
</reference>